<feature type="compositionally biased region" description="Acidic residues" evidence="2">
    <location>
        <begin position="37"/>
        <end position="47"/>
    </location>
</feature>
<dbReference type="AlphaFoldDB" id="A0A9Q1A7S6"/>
<dbReference type="InterPro" id="IPR001680">
    <property type="entry name" value="WD40_rpt"/>
</dbReference>
<dbReference type="PANTHER" id="PTHR47232">
    <property type="entry name" value="TRANSDUCIN FAMILY PROTEIN / WD-40 REPEAT FAMILY PROTEIN"/>
    <property type="match status" value="1"/>
</dbReference>
<feature type="region of interest" description="Disordered" evidence="2">
    <location>
        <begin position="96"/>
        <end position="182"/>
    </location>
</feature>
<dbReference type="PROSITE" id="PS50082">
    <property type="entry name" value="WD_REPEATS_2"/>
    <property type="match status" value="1"/>
</dbReference>
<feature type="compositionally biased region" description="Polar residues" evidence="2">
    <location>
        <begin position="132"/>
        <end position="141"/>
    </location>
</feature>
<reference evidence="3" key="2">
    <citation type="journal article" date="2023" name="Int. J. Mol. Sci.">
        <title>De Novo Assembly and Annotation of 11 Diverse Shrub Willow (Salix) Genomes Reveals Novel Gene Organization in Sex-Linked Regions.</title>
        <authorList>
            <person name="Hyden B."/>
            <person name="Feng K."/>
            <person name="Yates T.B."/>
            <person name="Jawdy S."/>
            <person name="Cereghino C."/>
            <person name="Smart L.B."/>
            <person name="Muchero W."/>
        </authorList>
    </citation>
    <scope>NUCLEOTIDE SEQUENCE</scope>
    <source>
        <tissue evidence="3">Shoot tip</tissue>
    </source>
</reference>
<dbReference type="InterPro" id="IPR036322">
    <property type="entry name" value="WD40_repeat_dom_sf"/>
</dbReference>
<dbReference type="InterPro" id="IPR015943">
    <property type="entry name" value="WD40/YVTN_repeat-like_dom_sf"/>
</dbReference>
<feature type="region of interest" description="Disordered" evidence="2">
    <location>
        <begin position="1"/>
        <end position="48"/>
    </location>
</feature>
<organism evidence="3 4">
    <name type="scientific">Salix purpurea</name>
    <name type="common">Purple osier willow</name>
    <dbReference type="NCBI Taxonomy" id="77065"/>
    <lineage>
        <taxon>Eukaryota</taxon>
        <taxon>Viridiplantae</taxon>
        <taxon>Streptophyta</taxon>
        <taxon>Embryophyta</taxon>
        <taxon>Tracheophyta</taxon>
        <taxon>Spermatophyta</taxon>
        <taxon>Magnoliopsida</taxon>
        <taxon>eudicotyledons</taxon>
        <taxon>Gunneridae</taxon>
        <taxon>Pentapetalae</taxon>
        <taxon>rosids</taxon>
        <taxon>fabids</taxon>
        <taxon>Malpighiales</taxon>
        <taxon>Salicaceae</taxon>
        <taxon>Saliceae</taxon>
        <taxon>Salix</taxon>
    </lineage>
</organism>
<dbReference type="Pfam" id="PF00400">
    <property type="entry name" value="WD40"/>
    <property type="match status" value="2"/>
</dbReference>
<evidence type="ECO:0000256" key="1">
    <source>
        <dbReference type="PROSITE-ProRule" id="PRU00221"/>
    </source>
</evidence>
<feature type="repeat" description="WD" evidence="1">
    <location>
        <begin position="259"/>
        <end position="294"/>
    </location>
</feature>
<comment type="caution">
    <text evidence="3">The sequence shown here is derived from an EMBL/GenBank/DDBJ whole genome shotgun (WGS) entry which is preliminary data.</text>
</comment>
<dbReference type="EMBL" id="JAPFFK010000006">
    <property type="protein sequence ID" value="KAJ6761036.1"/>
    <property type="molecule type" value="Genomic_DNA"/>
</dbReference>
<name>A0A9Q1A7S6_SALPP</name>
<gene>
    <name evidence="3" type="ORF">OIU79_025804</name>
</gene>
<dbReference type="SMART" id="SM00320">
    <property type="entry name" value="WD40"/>
    <property type="match status" value="5"/>
</dbReference>
<dbReference type="SUPFAM" id="SSF50978">
    <property type="entry name" value="WD40 repeat-like"/>
    <property type="match status" value="1"/>
</dbReference>
<evidence type="ECO:0000256" key="2">
    <source>
        <dbReference type="SAM" id="MobiDB-lite"/>
    </source>
</evidence>
<accession>A0A9Q1A7S6</accession>
<evidence type="ECO:0000313" key="4">
    <source>
        <dbReference type="Proteomes" id="UP001151532"/>
    </source>
</evidence>
<dbReference type="Proteomes" id="UP001151532">
    <property type="component" value="Chromosome 15Z"/>
</dbReference>
<protein>
    <submittedName>
        <fullName evidence="3">TRANSDUCIN FAMILY PROTEIN / WD-40 REPEAT FAMILY PROTEIN</fullName>
    </submittedName>
</protein>
<dbReference type="PANTHER" id="PTHR47232:SF1">
    <property type="entry name" value="TRANSDUCIN FAMILY PROTEIN _ WD-40 REPEAT FAMILY PROTEIN"/>
    <property type="match status" value="1"/>
</dbReference>
<sequence length="552" mass="61605">MSKPSPVLKKPKVEQQDNDGDNEVSPNQRPRESNGREEEEEEEEDSIEEQKVALIALIEHRSRELQHLKQRISYYQTQLVEAEKMLEESQVKLGRLGGKGTATAPNKPSVENGIKNVKGRKSPSPVRANEASPRSQPQSGTELVVPKVPEPLKLVRPGARMSCSSARPSSSTPSNGVANAEVEKPSIVADVKVEKSYSDMNVKMERSHSSSSSDVEVVEIQDRGTKRKIEQKEHKELVPLVSRSSSPCTVHCHTSNHIPSQHKRKLRSVAVCPANDRLFVSSALDGMVHLWQLQAQGNMIPFQACVLDSGDSQISILNLNKTQGRARVTFLDDKPHIKGTINSIEFMPWENTCFVTGCNDHGVVLWNEKDDESLWKPETLHRNLHSSAVMGVAGMHQKQIVLSAGADKRIVGFDVQVGRADFKHQLDSKCMSVLPNPCDFNLFMVQTGTHGKQLRLFDIRQQMEIHSLGFKQESSDSQSALTNQAWSPDGLYLTSGSVDPVIHIFDIRYNYNKPSQSIKAHQKRVFKAVWHYSLPLLISISSDLHIGLHKII</sequence>
<evidence type="ECO:0000313" key="3">
    <source>
        <dbReference type="EMBL" id="KAJ6761036.1"/>
    </source>
</evidence>
<dbReference type="OrthoDB" id="1897642at2759"/>
<feature type="compositionally biased region" description="Low complexity" evidence="2">
    <location>
        <begin position="142"/>
        <end position="174"/>
    </location>
</feature>
<proteinExistence type="predicted"/>
<reference evidence="3" key="1">
    <citation type="submission" date="2022-11" db="EMBL/GenBank/DDBJ databases">
        <authorList>
            <person name="Hyden B.L."/>
            <person name="Feng K."/>
            <person name="Yates T."/>
            <person name="Jawdy S."/>
            <person name="Smart L.B."/>
            <person name="Muchero W."/>
        </authorList>
    </citation>
    <scope>NUCLEOTIDE SEQUENCE</scope>
    <source>
        <tissue evidence="3">Shoot tip</tissue>
    </source>
</reference>
<dbReference type="Gene3D" id="2.130.10.10">
    <property type="entry name" value="YVTN repeat-like/Quinoprotein amine dehydrogenase"/>
    <property type="match status" value="2"/>
</dbReference>
<keyword evidence="1" id="KW-0853">WD repeat</keyword>
<keyword evidence="4" id="KW-1185">Reference proteome</keyword>